<accession>A0A4S3LY55</accession>
<name>A0A4S3LY55_9FLAO</name>
<keyword evidence="7" id="KW-1185">Reference proteome</keyword>
<comment type="subcellular location">
    <subcellularLocation>
        <location evidence="1">Membrane</location>
        <topology evidence="1">Multi-pass membrane protein</topology>
    </subcellularLocation>
</comment>
<reference evidence="6 7" key="1">
    <citation type="submission" date="2019-04" db="EMBL/GenBank/DDBJ databases">
        <title>Draft genome sequence of Robertkochia marina CC-AMO-30D.</title>
        <authorList>
            <person name="Hameed A."/>
            <person name="Lin S.-Y."/>
            <person name="Shahina M."/>
            <person name="Lai W.-A."/>
            <person name="Young C.-C."/>
        </authorList>
    </citation>
    <scope>NUCLEOTIDE SEQUENCE [LARGE SCALE GENOMIC DNA]</scope>
    <source>
        <strain evidence="6 7">CC-AMO-30D</strain>
    </source>
</reference>
<dbReference type="Pfam" id="PF02535">
    <property type="entry name" value="Zip"/>
    <property type="match status" value="1"/>
</dbReference>
<feature type="transmembrane region" description="Helical" evidence="5">
    <location>
        <begin position="156"/>
        <end position="176"/>
    </location>
</feature>
<evidence type="ECO:0000256" key="4">
    <source>
        <dbReference type="ARBA" id="ARBA00023136"/>
    </source>
</evidence>
<dbReference type="InterPro" id="IPR003689">
    <property type="entry name" value="ZIP"/>
</dbReference>
<organism evidence="6 7">
    <name type="scientific">Robertkochia marina</name>
    <dbReference type="NCBI Taxonomy" id="1227945"/>
    <lineage>
        <taxon>Bacteria</taxon>
        <taxon>Pseudomonadati</taxon>
        <taxon>Bacteroidota</taxon>
        <taxon>Flavobacteriia</taxon>
        <taxon>Flavobacteriales</taxon>
        <taxon>Flavobacteriaceae</taxon>
        <taxon>Robertkochia</taxon>
    </lineage>
</organism>
<gene>
    <name evidence="6" type="ORF">E7Z59_11955</name>
</gene>
<dbReference type="Proteomes" id="UP000305939">
    <property type="component" value="Unassembled WGS sequence"/>
</dbReference>
<protein>
    <submittedName>
        <fullName evidence="6">ZIP family metal transporter</fullName>
    </submittedName>
</protein>
<keyword evidence="3 5" id="KW-1133">Transmembrane helix</keyword>
<comment type="caution">
    <text evidence="6">The sequence shown here is derived from an EMBL/GenBank/DDBJ whole genome shotgun (WGS) entry which is preliminary data.</text>
</comment>
<proteinExistence type="predicted"/>
<feature type="transmembrane region" description="Helical" evidence="5">
    <location>
        <begin position="212"/>
        <end position="231"/>
    </location>
</feature>
<keyword evidence="4 5" id="KW-0472">Membrane</keyword>
<dbReference type="OrthoDB" id="654481at2"/>
<evidence type="ECO:0000256" key="3">
    <source>
        <dbReference type="ARBA" id="ARBA00022989"/>
    </source>
</evidence>
<feature type="transmembrane region" description="Helical" evidence="5">
    <location>
        <begin position="29"/>
        <end position="53"/>
    </location>
</feature>
<keyword evidence="2 5" id="KW-0812">Transmembrane</keyword>
<evidence type="ECO:0000313" key="7">
    <source>
        <dbReference type="Proteomes" id="UP000305939"/>
    </source>
</evidence>
<evidence type="ECO:0000313" key="6">
    <source>
        <dbReference type="EMBL" id="THD66509.1"/>
    </source>
</evidence>
<feature type="transmembrane region" description="Helical" evidence="5">
    <location>
        <begin position="185"/>
        <end position="206"/>
    </location>
</feature>
<dbReference type="EMBL" id="SSMC01000003">
    <property type="protein sequence ID" value="THD66509.1"/>
    <property type="molecule type" value="Genomic_DNA"/>
</dbReference>
<evidence type="ECO:0000256" key="1">
    <source>
        <dbReference type="ARBA" id="ARBA00004141"/>
    </source>
</evidence>
<dbReference type="AlphaFoldDB" id="A0A4S3LY55"/>
<dbReference type="GO" id="GO:0046873">
    <property type="term" value="F:metal ion transmembrane transporter activity"/>
    <property type="evidence" value="ECO:0007669"/>
    <property type="project" value="InterPro"/>
</dbReference>
<dbReference type="GO" id="GO:0016020">
    <property type="term" value="C:membrane"/>
    <property type="evidence" value="ECO:0007669"/>
    <property type="project" value="UniProtKB-SubCell"/>
</dbReference>
<feature type="transmembrane region" description="Helical" evidence="5">
    <location>
        <begin position="65"/>
        <end position="83"/>
    </location>
</feature>
<evidence type="ECO:0000256" key="2">
    <source>
        <dbReference type="ARBA" id="ARBA00022692"/>
    </source>
</evidence>
<evidence type="ECO:0000256" key="5">
    <source>
        <dbReference type="SAM" id="Phobius"/>
    </source>
</evidence>
<feature type="transmembrane region" description="Helical" evidence="5">
    <location>
        <begin position="128"/>
        <end position="150"/>
    </location>
</feature>
<sequence>MNYLLPILAVFTGYLVALAFTPKNREFIKLFLAFSGAFLLSVTVFELLPHLFGHHVEHTETQHRFDKYLGIWIMAGILLQIFLEFFSKGAEHGHMHLNRELNQFPWPLFLSLSLHAFLEGFPIADHDLLVYGIVIHKLPVAIILSAFFIQSSISKWKTAVFLLLFSLMTPLGTLVAEHTEFIQPIYLELQALTIGIFLHVSTVILFESSEGHKFNINKLLVIVLGVTMAYMM</sequence>
<dbReference type="RefSeq" id="WP_136336581.1">
    <property type="nucleotide sequence ID" value="NZ_QXMP01000003.1"/>
</dbReference>